<evidence type="ECO:0000313" key="11">
    <source>
        <dbReference type="Proteomes" id="UP000319731"/>
    </source>
</evidence>
<dbReference type="PROSITE" id="PS00227">
    <property type="entry name" value="TUBULIN"/>
    <property type="match status" value="1"/>
</dbReference>
<dbReference type="SUPFAM" id="SSF56300">
    <property type="entry name" value="Metallo-dependent phosphatases"/>
    <property type="match status" value="1"/>
</dbReference>
<dbReference type="Pfam" id="PF00149">
    <property type="entry name" value="Metallophos"/>
    <property type="match status" value="1"/>
</dbReference>
<dbReference type="FunFam" id="3.60.21.10:FF:000005">
    <property type="entry name" value="Serine/threonine-protein phosphatase"/>
    <property type="match status" value="1"/>
</dbReference>
<dbReference type="GO" id="GO:0005874">
    <property type="term" value="C:microtubule"/>
    <property type="evidence" value="ECO:0007669"/>
    <property type="project" value="InterPro"/>
</dbReference>
<dbReference type="EC" id="3.1.3.16" evidence="8"/>
<protein>
    <recommendedName>
        <fullName evidence="8">Serine/threonine-protein phosphatase</fullName>
        <ecNumber evidence="8">3.1.3.16</ecNumber>
    </recommendedName>
</protein>
<dbReference type="InterPro" id="IPR004843">
    <property type="entry name" value="Calcineurin-like_PHP"/>
</dbReference>
<dbReference type="GO" id="GO:0046872">
    <property type="term" value="F:metal ion binding"/>
    <property type="evidence" value="ECO:0007669"/>
    <property type="project" value="UniProtKB-KW"/>
</dbReference>
<evidence type="ECO:0000256" key="4">
    <source>
        <dbReference type="ARBA" id="ARBA00022912"/>
    </source>
</evidence>
<organism evidence="10 11">
    <name type="scientific">Synchytrium microbalum</name>
    <dbReference type="NCBI Taxonomy" id="1806994"/>
    <lineage>
        <taxon>Eukaryota</taxon>
        <taxon>Fungi</taxon>
        <taxon>Fungi incertae sedis</taxon>
        <taxon>Chytridiomycota</taxon>
        <taxon>Chytridiomycota incertae sedis</taxon>
        <taxon>Chytridiomycetes</taxon>
        <taxon>Synchytriales</taxon>
        <taxon>Synchytriaceae</taxon>
        <taxon>Synchytrium</taxon>
    </lineage>
</organism>
<evidence type="ECO:0000256" key="2">
    <source>
        <dbReference type="ARBA" id="ARBA00022741"/>
    </source>
</evidence>
<accession>A0A507C3J1</accession>
<dbReference type="InterPro" id="IPR029052">
    <property type="entry name" value="Metallo-depent_PP-like"/>
</dbReference>
<name>A0A507C3J1_9FUNG</name>
<dbReference type="EMBL" id="QEAO01000016">
    <property type="protein sequence ID" value="TPX34031.1"/>
    <property type="molecule type" value="Genomic_DNA"/>
</dbReference>
<keyword evidence="11" id="KW-1185">Reference proteome</keyword>
<keyword evidence="5" id="KW-0342">GTP-binding</keyword>
<dbReference type="Pfam" id="PF00091">
    <property type="entry name" value="Tubulin"/>
    <property type="match status" value="1"/>
</dbReference>
<gene>
    <name evidence="10" type="ORF">SmJEL517_g03177</name>
</gene>
<dbReference type="PRINTS" id="PR00114">
    <property type="entry name" value="STPHPHTASE"/>
</dbReference>
<keyword evidence="6" id="KW-0464">Manganese</keyword>
<dbReference type="Proteomes" id="UP000319731">
    <property type="component" value="Unassembled WGS sequence"/>
</dbReference>
<evidence type="ECO:0000256" key="8">
    <source>
        <dbReference type="RuleBase" id="RU004273"/>
    </source>
</evidence>
<feature type="domain" description="Serine/threonine specific protein phosphatases" evidence="9">
    <location>
        <begin position="108"/>
        <end position="113"/>
    </location>
</feature>
<dbReference type="GO" id="GO:0007017">
    <property type="term" value="P:microtubule-based process"/>
    <property type="evidence" value="ECO:0007669"/>
    <property type="project" value="InterPro"/>
</dbReference>
<sequence length="662" mass="74385">MPGPDEWLETVKKCQYLPEPDIKKLCDTVKDLLMEESNIQPVHSPVTVCGDIHGQFFDLIELFRVGGEIPTTSYIFMGDFVDRGYYSLETFTLLLVLKARYPDKITLLRGNHESRQITQVYGFYDECQTKYGNANVWKYCCGVFDYLTLAAIVDGRVLCVHGGLSPDVRTLDQIRTIQRCQEIPHEGAFCDLMWSDPEEIETWGVSPRGAGWLFGSKVTSEFNHVNNLLLIARAHQLVQEGYKYMFPDSNLVTVWSAPNYCYRCGNVASIMVVDESLNIDEKSFKIFNAVPVLQPRGCGKPDVGCNIRYQDVELRYPLNTYKQLVVDTERKTWRKRKQTAHPSFPASYIENGTSGRGNNWAHGYWDTRRLDDIMELYRSVSEKASRYDGCMLLHSVAGGTGSGLGSRLAEEIRDAFPKGFIMSTANVDFIGLFSNDSVMASIHRQLGIYAGKATTLNNRVSLDDLNEYIASCLAAFLLPTSDLVNGRLSTKSIDPWALITDITPMPCCKMASFSSSSIARQASKHSVVEGWDDMAANLMRNASVPFADHKRLTLSSALVARGTNGGDYGLRTVNVLNRIATKLNAPRISLHQTSHYYATEPKSTKKSLTLCYNSNDVVPMLESVTRKARAMYTEGAFLHWYQKYGGDDTPYVFDECFEEITS</sequence>
<evidence type="ECO:0000256" key="7">
    <source>
        <dbReference type="ARBA" id="ARBA00048336"/>
    </source>
</evidence>
<dbReference type="PROSITE" id="PS00125">
    <property type="entry name" value="SER_THR_PHOSPHATASE"/>
    <property type="match status" value="1"/>
</dbReference>
<dbReference type="InterPro" id="IPR003008">
    <property type="entry name" value="Tubulin_FtsZ_GTPase"/>
</dbReference>
<evidence type="ECO:0000256" key="3">
    <source>
        <dbReference type="ARBA" id="ARBA00022801"/>
    </source>
</evidence>
<dbReference type="CDD" id="cd07415">
    <property type="entry name" value="MPP_PP2A_PP4_PP6"/>
    <property type="match status" value="1"/>
</dbReference>
<dbReference type="GO" id="GO:0004722">
    <property type="term" value="F:protein serine/threonine phosphatase activity"/>
    <property type="evidence" value="ECO:0007669"/>
    <property type="project" value="UniProtKB-EC"/>
</dbReference>
<dbReference type="GeneID" id="42004402"/>
<dbReference type="SMART" id="SM00156">
    <property type="entry name" value="PP2Ac"/>
    <property type="match status" value="1"/>
</dbReference>
<dbReference type="PANTHER" id="PTHR45619">
    <property type="entry name" value="SERINE/THREONINE-PROTEIN PHOSPHATASE PP2A-RELATED"/>
    <property type="match status" value="1"/>
</dbReference>
<proteinExistence type="inferred from homology"/>
<keyword evidence="4" id="KW-0904">Protein phosphatase</keyword>
<evidence type="ECO:0000259" key="9">
    <source>
        <dbReference type="PROSITE" id="PS00125"/>
    </source>
</evidence>
<dbReference type="InterPro" id="IPR006186">
    <property type="entry name" value="Ser/Thr-sp_prot-phosphatase"/>
</dbReference>
<reference evidence="10 11" key="1">
    <citation type="journal article" date="2019" name="Sci. Rep.">
        <title>Comparative genomics of chytrid fungi reveal insights into the obligate biotrophic and pathogenic lifestyle of Synchytrium endobioticum.</title>
        <authorList>
            <person name="van de Vossenberg B.T.L.H."/>
            <person name="Warris S."/>
            <person name="Nguyen H.D.T."/>
            <person name="van Gent-Pelzer M.P.E."/>
            <person name="Joly D.L."/>
            <person name="van de Geest H.C."/>
            <person name="Bonants P.J.M."/>
            <person name="Smith D.S."/>
            <person name="Levesque C.A."/>
            <person name="van der Lee T.A.J."/>
        </authorList>
    </citation>
    <scope>NUCLEOTIDE SEQUENCE [LARGE SCALE GENOMIC DNA]</scope>
    <source>
        <strain evidence="10 11">JEL517</strain>
    </source>
</reference>
<keyword evidence="3 8" id="KW-0378">Hydrolase</keyword>
<evidence type="ECO:0000313" key="10">
    <source>
        <dbReference type="EMBL" id="TPX34031.1"/>
    </source>
</evidence>
<dbReference type="InterPro" id="IPR036525">
    <property type="entry name" value="Tubulin/FtsZ_GTPase_sf"/>
</dbReference>
<comment type="caution">
    <text evidence="10">The sequence shown here is derived from an EMBL/GenBank/DDBJ whole genome shotgun (WGS) entry which is preliminary data.</text>
</comment>
<evidence type="ECO:0000256" key="1">
    <source>
        <dbReference type="ARBA" id="ARBA00022723"/>
    </source>
</evidence>
<dbReference type="SUPFAM" id="SSF52490">
    <property type="entry name" value="Tubulin nucleotide-binding domain-like"/>
    <property type="match status" value="1"/>
</dbReference>
<dbReference type="STRING" id="1806994.A0A507C3J1"/>
<dbReference type="RefSeq" id="XP_031024873.1">
    <property type="nucleotide sequence ID" value="XM_031169105.1"/>
</dbReference>
<dbReference type="InterPro" id="IPR047129">
    <property type="entry name" value="PPA2-like"/>
</dbReference>
<dbReference type="GO" id="GO:0005525">
    <property type="term" value="F:GTP binding"/>
    <property type="evidence" value="ECO:0007669"/>
    <property type="project" value="UniProtKB-KW"/>
</dbReference>
<dbReference type="OrthoDB" id="1930084at2759"/>
<evidence type="ECO:0000256" key="5">
    <source>
        <dbReference type="ARBA" id="ARBA00023134"/>
    </source>
</evidence>
<keyword evidence="1" id="KW-0479">Metal-binding</keyword>
<comment type="similarity">
    <text evidence="8">Belongs to the PPP phosphatase family.</text>
</comment>
<dbReference type="Gene3D" id="3.40.50.1440">
    <property type="entry name" value="Tubulin/FtsZ, GTPase domain"/>
    <property type="match status" value="2"/>
</dbReference>
<dbReference type="InterPro" id="IPR017975">
    <property type="entry name" value="Tubulin_CS"/>
</dbReference>
<dbReference type="AlphaFoldDB" id="A0A507C3J1"/>
<dbReference type="Gene3D" id="3.60.21.10">
    <property type="match status" value="1"/>
</dbReference>
<comment type="catalytic activity">
    <reaction evidence="7 8">
        <text>O-phospho-L-threonyl-[protein] + H2O = L-threonyl-[protein] + phosphate</text>
        <dbReference type="Rhea" id="RHEA:47004"/>
        <dbReference type="Rhea" id="RHEA-COMP:11060"/>
        <dbReference type="Rhea" id="RHEA-COMP:11605"/>
        <dbReference type="ChEBI" id="CHEBI:15377"/>
        <dbReference type="ChEBI" id="CHEBI:30013"/>
        <dbReference type="ChEBI" id="CHEBI:43474"/>
        <dbReference type="ChEBI" id="CHEBI:61977"/>
        <dbReference type="EC" id="3.1.3.16"/>
    </reaction>
</comment>
<keyword evidence="2" id="KW-0547">Nucleotide-binding</keyword>
<dbReference type="SUPFAM" id="SSF55307">
    <property type="entry name" value="Tubulin C-terminal domain-like"/>
    <property type="match status" value="1"/>
</dbReference>
<evidence type="ECO:0000256" key="6">
    <source>
        <dbReference type="ARBA" id="ARBA00023211"/>
    </source>
</evidence>
<dbReference type="InterPro" id="IPR008280">
    <property type="entry name" value="Tub_FtsZ_C"/>
</dbReference>